<dbReference type="PANTHER" id="PTHR46796">
    <property type="entry name" value="HTH-TYPE TRANSCRIPTIONAL ACTIVATOR RHAS-RELATED"/>
    <property type="match status" value="1"/>
</dbReference>
<dbReference type="InterPro" id="IPR018060">
    <property type="entry name" value="HTH_AraC"/>
</dbReference>
<accession>A0A6I4T1I6</accession>
<dbReference type="RefSeq" id="WP_160735493.1">
    <property type="nucleotide sequence ID" value="NZ_WTYT01000002.1"/>
</dbReference>
<dbReference type="Proteomes" id="UP000438476">
    <property type="component" value="Unassembled WGS sequence"/>
</dbReference>
<evidence type="ECO:0000313" key="6">
    <source>
        <dbReference type="Proteomes" id="UP000438476"/>
    </source>
</evidence>
<dbReference type="Gene3D" id="1.10.10.60">
    <property type="entry name" value="Homeodomain-like"/>
    <property type="match status" value="1"/>
</dbReference>
<dbReference type="SMART" id="SM00342">
    <property type="entry name" value="HTH_ARAC"/>
    <property type="match status" value="1"/>
</dbReference>
<keyword evidence="3" id="KW-0804">Transcription</keyword>
<evidence type="ECO:0000313" key="5">
    <source>
        <dbReference type="EMBL" id="MXO65054.1"/>
    </source>
</evidence>
<gene>
    <name evidence="5" type="ORF">GRI91_04745</name>
</gene>
<sequence>MQHFYQEDHRTSWHPFAIETVWRSYARCDGEHRVLPDGRCDIILRFASDGVKPVGDIALRIAGPSTRFHIVPLTAGTAFIGVRFRPGMASGILGIDPGAILNRVLTDDEALAVHPEFAALCQPADSIDALARRLALFVAERFSASQIDPLTAAMINMLHVTGGRIPIAQLARVHQLSVRTARRRITQATGLGPKQLAAIIRFHRALRLRRAGVGCAHASVEAGYADQAHMTRNFRQMGGISPANMPDLVLAGFDM</sequence>
<dbReference type="Pfam" id="PF20240">
    <property type="entry name" value="DUF6597"/>
    <property type="match status" value="1"/>
</dbReference>
<dbReference type="GO" id="GO:0043565">
    <property type="term" value="F:sequence-specific DNA binding"/>
    <property type="evidence" value="ECO:0007669"/>
    <property type="project" value="InterPro"/>
</dbReference>
<comment type="caution">
    <text evidence="5">The sequence shown here is derived from an EMBL/GenBank/DDBJ whole genome shotgun (WGS) entry which is preliminary data.</text>
</comment>
<dbReference type="PROSITE" id="PS01124">
    <property type="entry name" value="HTH_ARAC_FAMILY_2"/>
    <property type="match status" value="1"/>
</dbReference>
<evidence type="ECO:0000256" key="1">
    <source>
        <dbReference type="ARBA" id="ARBA00023015"/>
    </source>
</evidence>
<reference evidence="5 6" key="1">
    <citation type="submission" date="2019-12" db="EMBL/GenBank/DDBJ databases">
        <title>Genomic-based taxomic classification of the family Erythrobacteraceae.</title>
        <authorList>
            <person name="Xu L."/>
        </authorList>
    </citation>
    <scope>NUCLEOTIDE SEQUENCE [LARGE SCALE GENOMIC DNA]</scope>
    <source>
        <strain evidence="5 6">LMG 29518</strain>
    </source>
</reference>
<dbReference type="InterPro" id="IPR050204">
    <property type="entry name" value="AraC_XylS_family_regulators"/>
</dbReference>
<protein>
    <submittedName>
        <fullName evidence="5">Helix-turn-helix domain-containing protein</fullName>
    </submittedName>
</protein>
<keyword evidence="1" id="KW-0805">Transcription regulation</keyword>
<dbReference type="GO" id="GO:0003700">
    <property type="term" value="F:DNA-binding transcription factor activity"/>
    <property type="evidence" value="ECO:0007669"/>
    <property type="project" value="InterPro"/>
</dbReference>
<feature type="domain" description="HTH araC/xylS-type" evidence="4">
    <location>
        <begin position="148"/>
        <end position="248"/>
    </location>
</feature>
<evidence type="ECO:0000256" key="3">
    <source>
        <dbReference type="ARBA" id="ARBA00023163"/>
    </source>
</evidence>
<evidence type="ECO:0000259" key="4">
    <source>
        <dbReference type="PROSITE" id="PS01124"/>
    </source>
</evidence>
<dbReference type="InterPro" id="IPR046532">
    <property type="entry name" value="DUF6597"/>
</dbReference>
<keyword evidence="2" id="KW-0238">DNA-binding</keyword>
<keyword evidence="6" id="KW-1185">Reference proteome</keyword>
<evidence type="ECO:0000256" key="2">
    <source>
        <dbReference type="ARBA" id="ARBA00023125"/>
    </source>
</evidence>
<dbReference type="PANTHER" id="PTHR46796:SF15">
    <property type="entry name" value="BLL1074 PROTEIN"/>
    <property type="match status" value="1"/>
</dbReference>
<dbReference type="AlphaFoldDB" id="A0A6I4T1I6"/>
<proteinExistence type="predicted"/>
<name>A0A6I4T1I6_9SPHN</name>
<organism evidence="5 6">
    <name type="scientific">Altericroceibacterium endophyticum</name>
    <dbReference type="NCBI Taxonomy" id="1808508"/>
    <lineage>
        <taxon>Bacteria</taxon>
        <taxon>Pseudomonadati</taxon>
        <taxon>Pseudomonadota</taxon>
        <taxon>Alphaproteobacteria</taxon>
        <taxon>Sphingomonadales</taxon>
        <taxon>Erythrobacteraceae</taxon>
        <taxon>Altericroceibacterium</taxon>
    </lineage>
</organism>
<dbReference type="Pfam" id="PF12833">
    <property type="entry name" value="HTH_18"/>
    <property type="match status" value="1"/>
</dbReference>
<dbReference type="EMBL" id="WTYT01000002">
    <property type="protein sequence ID" value="MXO65054.1"/>
    <property type="molecule type" value="Genomic_DNA"/>
</dbReference>
<dbReference type="OrthoDB" id="7421586at2"/>